<organism evidence="3 4">
    <name type="scientific">Linnemannia gamsii</name>
    <dbReference type="NCBI Taxonomy" id="64522"/>
    <lineage>
        <taxon>Eukaryota</taxon>
        <taxon>Fungi</taxon>
        <taxon>Fungi incertae sedis</taxon>
        <taxon>Mucoromycota</taxon>
        <taxon>Mortierellomycotina</taxon>
        <taxon>Mortierellomycetes</taxon>
        <taxon>Mortierellales</taxon>
        <taxon>Mortierellaceae</taxon>
        <taxon>Linnemannia</taxon>
    </lineage>
</organism>
<dbReference type="InterPro" id="IPR041301">
    <property type="entry name" value="PBECR3"/>
</dbReference>
<evidence type="ECO:0000313" key="3">
    <source>
        <dbReference type="EMBL" id="KAG0289434.1"/>
    </source>
</evidence>
<reference evidence="3 4" key="1">
    <citation type="journal article" date="2020" name="Fungal Divers.">
        <title>Resolving the Mortierellaceae phylogeny through synthesis of multi-gene phylogenetics and phylogenomics.</title>
        <authorList>
            <person name="Vandepol N."/>
            <person name="Liber J."/>
            <person name="Desiro A."/>
            <person name="Na H."/>
            <person name="Kennedy M."/>
            <person name="Barry K."/>
            <person name="Grigoriev I.V."/>
            <person name="Miller A.N."/>
            <person name="O'Donnell K."/>
            <person name="Stajich J.E."/>
            <person name="Bonito G."/>
        </authorList>
    </citation>
    <scope>NUCLEOTIDE SEQUENCE [LARGE SCALE GENOMIC DNA]</scope>
    <source>
        <strain evidence="3 4">AD045</strain>
    </source>
</reference>
<feature type="domain" description="Large polyvalent protein associated" evidence="2">
    <location>
        <begin position="5"/>
        <end position="77"/>
    </location>
</feature>
<dbReference type="Proteomes" id="UP001194696">
    <property type="component" value="Unassembled WGS sequence"/>
</dbReference>
<feature type="domain" description="Phage-Barnase-EndoU-ColicinE5/D-RelE like nuclease 3" evidence="1">
    <location>
        <begin position="591"/>
        <end position="684"/>
    </location>
</feature>
<evidence type="ECO:0000313" key="4">
    <source>
        <dbReference type="Proteomes" id="UP001194696"/>
    </source>
</evidence>
<sequence>MAIGVNPDAYAEARRVARRTGVPVDTALNLPAQINQQDAMQSVDFEHLAKVAPATASLLAEVDKARIAHDDIHNLGLLPLFAQHDEQILANWQAFKAQHLPGTQSKIANSAVQLAALQKQRSDIPLPGVVDRVLSAKTWGAALSGIARDPFKFIAAIGPESLVQSLPGLLAAIPAGIATGPGGVAATMGVNSFVVDFAGSLIGAMNDAGIDTTNPEAIRAGLKDPKALAKITEEAVKHATIVAGFDALSGGIAGQMLLPSSVAGKLSTQPFAKEMANIALQAPIQGTLGGAGELGGQIYSGQEIKPGEVLAEVFGEFFGTPIDVVSASAGRLRQTLQKVKQAEESTAALSDMGELASASKVLARDPETFEQFVASAAKSGPVDHIYIDAQTLMQSGVAEQVAAVSPAVAEQLQVALETGGQIHIPVEKYAARIAPTEHAHALLDHLKTEPEGFTRAEAQDYMQTQSEHLRQEVEQVLVEKEKDAAFKQSVEAVRTEIKAQLETAARFTSHVNDAYSSMVSQFYAVMAARLGMAPEALYQRYPLKIQAESVISAQDFHQASREIEKALDLSRAEKGYTGHHKIMPVTAEEIQQANAHGLNIEGFTHAIDGSAIQHIFKNHGNPEVESKRGQIAVTEEDIKAIPSILAAPDKMVYGLKNKIGRDMIVYLKTMSDGTTVYLEEVRTETLIDMVGRTDAPAEIQQDMAAVFKWLNVQDLKTWSSLSFEEKRSAHEQFARGFEAYLFEGKAPNIELQGLFQRFRAWMVNVYRELKKLNVELSDEVRGVFDRLLATNEQIALMEQGRSMLPLFASPEQAGMTTEEFAAYQSLGVDATNQAIEDLQARGLRDMKWLHNARGRVIKQLQKEVKARRDEVRQAVRDEVMSQPIYQAWQFLTSKNEEPGVSGKLSLFGMHDLYAMEGNQYALLDWKRLRDKRMVAQDGGLHPDVVAELFGFTSGDELVRKLVAAETPNNEIEALTDVRMLEQYGDLVSPEAIEQAADKAIHNDIRARMVATEANALAQATGQRKVLASAAKEYARAMIDRLKIRSIKPGQYANAEARAAKAAEKAAKKGDIATAAAEKRNQLIQNYATRAAYDAQEEVDAGLRYLKKFEGQVKSLDVDYQEQIDSLLDRFDLRKGQSLMAIDKRQTLVQWLEKQREQGFEPDIPQALEDEAYRTSYKNLTLEEFRGLVDSVKMIAHLGRLKKRLLTAKDQRDFELVRTEMIASIEDNARGRVADTRTPTTNLGRTITGLKRFWAEHIKAATWARIMDGGKDGGPMWEYFIRAANEAGDAETVDRAHATQALSDILTPVMKQGKMGGGEGWTMQQLEPVLHTLTQAEWKAVQAIWDHFESYRPRIAAKEKRIYGKEPKWVEPRAVETMTATSKAKLASDYLLLFMVPAVLDSALRASLTPGADKDNDNDLGDLAKKLIAANLSFMMSQMVFLRELSDAAQIMAGVSKYQMDYKGPTGVRLLSDVTSLAKQVNQGEFDDAFRKAMINTAGSLFGLPSAQINRTITGTQALMEDKTANPLSIGFGFDARR</sequence>
<dbReference type="InterPro" id="IPR040738">
    <property type="entry name" value="LPD22"/>
</dbReference>
<comment type="caution">
    <text evidence="3">The sequence shown here is derived from an EMBL/GenBank/DDBJ whole genome shotgun (WGS) entry which is preliminary data.</text>
</comment>
<evidence type="ECO:0000259" key="2">
    <source>
        <dbReference type="Pfam" id="PF18834"/>
    </source>
</evidence>
<dbReference type="Pfam" id="PF18812">
    <property type="entry name" value="PBECR3"/>
    <property type="match status" value="1"/>
</dbReference>
<accession>A0ABQ7K1S3</accession>
<protein>
    <submittedName>
        <fullName evidence="3">Uncharacterized protein</fullName>
    </submittedName>
</protein>
<evidence type="ECO:0000259" key="1">
    <source>
        <dbReference type="Pfam" id="PF18812"/>
    </source>
</evidence>
<keyword evidence="4" id="KW-1185">Reference proteome</keyword>
<dbReference type="Pfam" id="PF18834">
    <property type="entry name" value="LPD22"/>
    <property type="match status" value="1"/>
</dbReference>
<name>A0ABQ7K1S3_9FUNG</name>
<gene>
    <name evidence="3" type="ORF">BGZ96_007008</name>
</gene>
<dbReference type="EMBL" id="JAAAIM010000348">
    <property type="protein sequence ID" value="KAG0289434.1"/>
    <property type="molecule type" value="Genomic_DNA"/>
</dbReference>
<proteinExistence type="predicted"/>